<keyword evidence="7 8" id="KW-0460">Magnesium</keyword>
<dbReference type="GO" id="GO:0000287">
    <property type="term" value="F:magnesium ion binding"/>
    <property type="evidence" value="ECO:0007669"/>
    <property type="project" value="UniProtKB-UniRule"/>
</dbReference>
<evidence type="ECO:0000256" key="1">
    <source>
        <dbReference type="ARBA" id="ARBA00009747"/>
    </source>
</evidence>
<comment type="caution">
    <text evidence="10">The sequence shown here is derived from an EMBL/GenBank/DDBJ whole genome shotgun (WGS) entry which is preliminary data.</text>
</comment>
<keyword evidence="2 8" id="KW-0808">Transferase</keyword>
<feature type="binding site" evidence="8">
    <location>
        <position position="255"/>
    </location>
    <ligand>
        <name>Mg(2+)</name>
        <dbReference type="ChEBI" id="CHEBI:18420"/>
    </ligand>
</feature>
<keyword evidence="11" id="KW-1185">Reference proteome</keyword>
<dbReference type="EC" id="2.7.7.-" evidence="8"/>
<feature type="binding site" evidence="8">
    <location>
        <position position="178"/>
    </location>
    <ligand>
        <name>ATP</name>
        <dbReference type="ChEBI" id="CHEBI:30616"/>
    </ligand>
</feature>
<comment type="catalytic activity">
    <reaction evidence="8">
        <text>L-tyrosyl-[protein] + ATP = O-(5'-adenylyl)-L-tyrosyl-[protein] + diphosphate</text>
        <dbReference type="Rhea" id="RHEA:54288"/>
        <dbReference type="Rhea" id="RHEA-COMP:10136"/>
        <dbReference type="Rhea" id="RHEA-COMP:13846"/>
        <dbReference type="ChEBI" id="CHEBI:30616"/>
        <dbReference type="ChEBI" id="CHEBI:33019"/>
        <dbReference type="ChEBI" id="CHEBI:46858"/>
        <dbReference type="ChEBI" id="CHEBI:83624"/>
        <dbReference type="EC" id="2.7.7.108"/>
    </reaction>
</comment>
<dbReference type="EMBL" id="BAGZ01000017">
    <property type="protein sequence ID" value="GAB78797.1"/>
    <property type="molecule type" value="Genomic_DNA"/>
</dbReference>
<comment type="catalytic activity">
    <reaction evidence="8">
        <text>L-threonyl-[protein] + ATP = 3-O-(5'-adenylyl)-L-threonyl-[protein] + diphosphate</text>
        <dbReference type="Rhea" id="RHEA:54292"/>
        <dbReference type="Rhea" id="RHEA-COMP:11060"/>
        <dbReference type="Rhea" id="RHEA-COMP:13847"/>
        <dbReference type="ChEBI" id="CHEBI:30013"/>
        <dbReference type="ChEBI" id="CHEBI:30616"/>
        <dbReference type="ChEBI" id="CHEBI:33019"/>
        <dbReference type="ChEBI" id="CHEBI:138113"/>
        <dbReference type="EC" id="2.7.7.108"/>
    </reaction>
</comment>
<comment type="catalytic activity">
    <reaction evidence="8">
        <text>L-tyrosyl-[protein] + UTP = O-(5'-uridylyl)-L-tyrosyl-[protein] + diphosphate</text>
        <dbReference type="Rhea" id="RHEA:83887"/>
        <dbReference type="Rhea" id="RHEA-COMP:10136"/>
        <dbReference type="Rhea" id="RHEA-COMP:20238"/>
        <dbReference type="ChEBI" id="CHEBI:33019"/>
        <dbReference type="ChEBI" id="CHEBI:46398"/>
        <dbReference type="ChEBI" id="CHEBI:46858"/>
        <dbReference type="ChEBI" id="CHEBI:90602"/>
    </reaction>
</comment>
<feature type="binding site" evidence="8">
    <location>
        <position position="94"/>
    </location>
    <ligand>
        <name>ATP</name>
        <dbReference type="ChEBI" id="CHEBI:30616"/>
    </ligand>
</feature>
<dbReference type="Pfam" id="PF02696">
    <property type="entry name" value="SelO"/>
    <property type="match status" value="1"/>
</dbReference>
<keyword evidence="5 8" id="KW-0547">Nucleotide-binding</keyword>
<dbReference type="PANTHER" id="PTHR32057:SF14">
    <property type="entry name" value="PROTEIN ADENYLYLTRANSFERASE SELO, MITOCHONDRIAL"/>
    <property type="match status" value="1"/>
</dbReference>
<dbReference type="GO" id="GO:0030145">
    <property type="term" value="F:manganese ion binding"/>
    <property type="evidence" value="ECO:0007669"/>
    <property type="project" value="UniProtKB-UniRule"/>
</dbReference>
<organism evidence="10 11">
    <name type="scientific">Austwickia chelonae NBRC 105200</name>
    <dbReference type="NCBI Taxonomy" id="1184607"/>
    <lineage>
        <taxon>Bacteria</taxon>
        <taxon>Bacillati</taxon>
        <taxon>Actinomycetota</taxon>
        <taxon>Actinomycetes</taxon>
        <taxon>Micrococcales</taxon>
        <taxon>Dermatophilaceae</taxon>
        <taxon>Austwickia</taxon>
    </lineage>
</organism>
<evidence type="ECO:0000256" key="3">
    <source>
        <dbReference type="ARBA" id="ARBA00022695"/>
    </source>
</evidence>
<comment type="cofactor">
    <cofactor evidence="8">
        <name>Mg(2+)</name>
        <dbReference type="ChEBI" id="CHEBI:18420"/>
    </cofactor>
    <cofactor evidence="8">
        <name>Mn(2+)</name>
        <dbReference type="ChEBI" id="CHEBI:29035"/>
    </cofactor>
</comment>
<evidence type="ECO:0000256" key="2">
    <source>
        <dbReference type="ARBA" id="ARBA00022679"/>
    </source>
</evidence>
<feature type="active site" description="Proton acceptor" evidence="8">
    <location>
        <position position="254"/>
    </location>
</feature>
<evidence type="ECO:0000256" key="9">
    <source>
        <dbReference type="SAM" id="MobiDB-lite"/>
    </source>
</evidence>
<feature type="binding site" evidence="8">
    <location>
        <position position="115"/>
    </location>
    <ligand>
        <name>ATP</name>
        <dbReference type="ChEBI" id="CHEBI:30616"/>
    </ligand>
</feature>
<comment type="function">
    <text evidence="8">Nucleotidyltransferase involved in the post-translational modification of proteins. It can catalyze the addition of adenosine monophosphate (AMP) or uridine monophosphate (UMP) to a protein, resulting in modifications known as AMPylation and UMPylation.</text>
</comment>
<sequence>MTATVLPVRLDHSFARDVPSLSVRWRARPVDLSGARPLVVNDPLAQELGIDPEWLRGEAGLAFLTGQLPEDAPTYAQAYAGHQFGGYSPQLGDGRALLLGEVTGARGRRQDLHLKGSGATPFARRGDGRAVVGPMLREYLVGEAMHALGVPTTRALAVVSTGDLVVRESRQPGAVLCRVAASHLRVGTFQYAAAAGDVGALRALADHAIARHHRAAAEEDEPYLAFYAAVARAQASLVAAWMGVGFIHGVLNTDNVAVSGEGLDYGPCAFMDICDPATVFSSIDRGGRYAYGNQPGVTQWNLARFGEALLPLIDDRPEAAVESASEVLQAFPGFYREAFTGVMAAKLGVSPEALAGSTSGGGGFVEDTISLLTTHRVDFTSFFRALCTGAARELFDDPGPYDRWAARRDVLRPGGVDDEQMRVSMLAANPVYIPRHHRVEEALAAAVEGDMAPFERLAAAVSYPFEERPDLADLAGPAPAGGPPPVTFCGT</sequence>
<dbReference type="GO" id="GO:0070733">
    <property type="term" value="F:AMPylase activity"/>
    <property type="evidence" value="ECO:0007669"/>
    <property type="project" value="UniProtKB-EC"/>
</dbReference>
<keyword evidence="3 8" id="KW-0548">Nucleotidyltransferase</keyword>
<dbReference type="GO" id="GO:0005524">
    <property type="term" value="F:ATP binding"/>
    <property type="evidence" value="ECO:0007669"/>
    <property type="project" value="UniProtKB-UniRule"/>
</dbReference>
<feature type="region of interest" description="Disordered" evidence="9">
    <location>
        <begin position="472"/>
        <end position="491"/>
    </location>
</feature>
<protein>
    <recommendedName>
        <fullName evidence="8">Protein nucleotidyltransferase YdiU</fullName>
        <ecNumber evidence="8">2.7.7.-</ecNumber>
    </recommendedName>
    <alternativeName>
        <fullName evidence="8">Protein adenylyltransferase YdiU</fullName>
        <ecNumber evidence="8">2.7.7.108</ecNumber>
    </alternativeName>
    <alternativeName>
        <fullName evidence="8">Protein uridylyltransferase YdiU</fullName>
        <ecNumber evidence="8">2.7.7.-</ecNumber>
    </alternativeName>
</protein>
<feature type="binding site" evidence="8">
    <location>
        <position position="127"/>
    </location>
    <ligand>
        <name>ATP</name>
        <dbReference type="ChEBI" id="CHEBI:30616"/>
    </ligand>
</feature>
<dbReference type="eggNOG" id="COG0397">
    <property type="taxonomic scope" value="Bacteria"/>
</dbReference>
<comment type="similarity">
    <text evidence="1 8">Belongs to the SELO family.</text>
</comment>
<dbReference type="RefSeq" id="WP_006503554.1">
    <property type="nucleotide sequence ID" value="NZ_BAGZ01000017.1"/>
</dbReference>
<evidence type="ECO:0000256" key="8">
    <source>
        <dbReference type="HAMAP-Rule" id="MF_00692"/>
    </source>
</evidence>
<dbReference type="OrthoDB" id="9776281at2"/>
<feature type="binding site" evidence="8">
    <location>
        <position position="264"/>
    </location>
    <ligand>
        <name>ATP</name>
        <dbReference type="ChEBI" id="CHEBI:30616"/>
    </ligand>
</feature>
<dbReference type="NCBIfam" id="NF000658">
    <property type="entry name" value="PRK00029.1"/>
    <property type="match status" value="1"/>
</dbReference>
<dbReference type="AlphaFoldDB" id="K6WAD1"/>
<dbReference type="Proteomes" id="UP000008495">
    <property type="component" value="Unassembled WGS sequence"/>
</dbReference>
<feature type="binding site" evidence="8">
    <location>
        <position position="92"/>
    </location>
    <ligand>
        <name>ATP</name>
        <dbReference type="ChEBI" id="CHEBI:30616"/>
    </ligand>
</feature>
<comment type="catalytic activity">
    <reaction evidence="8">
        <text>L-histidyl-[protein] + UTP = N(tele)-(5'-uridylyl)-L-histidyl-[protein] + diphosphate</text>
        <dbReference type="Rhea" id="RHEA:83891"/>
        <dbReference type="Rhea" id="RHEA-COMP:9745"/>
        <dbReference type="Rhea" id="RHEA-COMP:20239"/>
        <dbReference type="ChEBI" id="CHEBI:29979"/>
        <dbReference type="ChEBI" id="CHEBI:33019"/>
        <dbReference type="ChEBI" id="CHEBI:46398"/>
        <dbReference type="ChEBI" id="CHEBI:233474"/>
    </reaction>
</comment>
<proteinExistence type="inferred from homology"/>
<evidence type="ECO:0000256" key="4">
    <source>
        <dbReference type="ARBA" id="ARBA00022723"/>
    </source>
</evidence>
<feature type="binding site" evidence="8">
    <location>
        <position position="95"/>
    </location>
    <ligand>
        <name>ATP</name>
        <dbReference type="ChEBI" id="CHEBI:30616"/>
    </ligand>
</feature>
<name>K6WAD1_9MICO</name>
<evidence type="ECO:0000256" key="7">
    <source>
        <dbReference type="ARBA" id="ARBA00022842"/>
    </source>
</evidence>
<gene>
    <name evidence="8" type="primary">ydiU</name>
    <name evidence="8" type="synonym">selO</name>
    <name evidence="10" type="ORF">AUCHE_17_00070</name>
</gene>
<evidence type="ECO:0000313" key="11">
    <source>
        <dbReference type="Proteomes" id="UP000008495"/>
    </source>
</evidence>
<comment type="catalytic activity">
    <reaction evidence="8">
        <text>L-seryl-[protein] + ATP = 3-O-(5'-adenylyl)-L-seryl-[protein] + diphosphate</text>
        <dbReference type="Rhea" id="RHEA:58120"/>
        <dbReference type="Rhea" id="RHEA-COMP:9863"/>
        <dbReference type="Rhea" id="RHEA-COMP:15073"/>
        <dbReference type="ChEBI" id="CHEBI:29999"/>
        <dbReference type="ChEBI" id="CHEBI:30616"/>
        <dbReference type="ChEBI" id="CHEBI:33019"/>
        <dbReference type="ChEBI" id="CHEBI:142516"/>
        <dbReference type="EC" id="2.7.7.108"/>
    </reaction>
</comment>
<dbReference type="EC" id="2.7.7.108" evidence="8"/>
<keyword evidence="6 8" id="KW-0067">ATP-binding</keyword>
<dbReference type="InterPro" id="IPR003846">
    <property type="entry name" value="SelO"/>
</dbReference>
<evidence type="ECO:0000313" key="10">
    <source>
        <dbReference type="EMBL" id="GAB78797.1"/>
    </source>
</evidence>
<reference evidence="10 11" key="1">
    <citation type="submission" date="2012-08" db="EMBL/GenBank/DDBJ databases">
        <title>Whole genome shotgun sequence of Austwickia chelonae NBRC 105200.</title>
        <authorList>
            <person name="Yoshida I."/>
            <person name="Hosoyama A."/>
            <person name="Tsuchikane K."/>
            <person name="Katsumata H."/>
            <person name="Ando Y."/>
            <person name="Ohji S."/>
            <person name="Hamada M."/>
            <person name="Tamura T."/>
            <person name="Yamazoe A."/>
            <person name="Yamazaki S."/>
            <person name="Fujita N."/>
        </authorList>
    </citation>
    <scope>NUCLEOTIDE SEQUENCE [LARGE SCALE GENOMIC DNA]</scope>
    <source>
        <strain evidence="10 11">NBRC 105200</strain>
    </source>
</reference>
<keyword evidence="4 8" id="KW-0479">Metal-binding</keyword>
<dbReference type="PANTHER" id="PTHR32057">
    <property type="entry name" value="PROTEIN ADENYLYLTRANSFERASE SELO, MITOCHONDRIAL"/>
    <property type="match status" value="1"/>
</dbReference>
<feature type="binding site" evidence="8">
    <location>
        <position position="185"/>
    </location>
    <ligand>
        <name>ATP</name>
        <dbReference type="ChEBI" id="CHEBI:30616"/>
    </ligand>
</feature>
<evidence type="ECO:0000256" key="6">
    <source>
        <dbReference type="ARBA" id="ARBA00022840"/>
    </source>
</evidence>
<keyword evidence="8" id="KW-0464">Manganese</keyword>
<feature type="binding site" evidence="8">
    <location>
        <position position="128"/>
    </location>
    <ligand>
        <name>ATP</name>
        <dbReference type="ChEBI" id="CHEBI:30616"/>
    </ligand>
</feature>
<feature type="compositionally biased region" description="Pro residues" evidence="9">
    <location>
        <begin position="480"/>
        <end position="491"/>
    </location>
</feature>
<accession>K6WAD1</accession>
<feature type="binding site" evidence="8">
    <location>
        <position position="264"/>
    </location>
    <ligand>
        <name>Mg(2+)</name>
        <dbReference type="ChEBI" id="CHEBI:18420"/>
    </ligand>
</feature>
<dbReference type="HAMAP" id="MF_00692">
    <property type="entry name" value="SelO"/>
    <property type="match status" value="1"/>
</dbReference>
<evidence type="ECO:0000256" key="5">
    <source>
        <dbReference type="ARBA" id="ARBA00022741"/>
    </source>
</evidence>
<comment type="catalytic activity">
    <reaction evidence="8">
        <text>L-seryl-[protein] + UTP = O-(5'-uridylyl)-L-seryl-[protein] + diphosphate</text>
        <dbReference type="Rhea" id="RHEA:64604"/>
        <dbReference type="Rhea" id="RHEA-COMP:9863"/>
        <dbReference type="Rhea" id="RHEA-COMP:16635"/>
        <dbReference type="ChEBI" id="CHEBI:29999"/>
        <dbReference type="ChEBI" id="CHEBI:33019"/>
        <dbReference type="ChEBI" id="CHEBI:46398"/>
        <dbReference type="ChEBI" id="CHEBI:156051"/>
    </reaction>
</comment>
<dbReference type="STRING" id="100225.SAMN05421595_0008"/>